<reference evidence="2" key="1">
    <citation type="submission" date="2023-04" db="EMBL/GenBank/DDBJ databases">
        <authorList>
            <person name="Vijverberg K."/>
            <person name="Xiong W."/>
            <person name="Schranz E."/>
        </authorList>
    </citation>
    <scope>NUCLEOTIDE SEQUENCE</scope>
</reference>
<feature type="chain" id="PRO_5041425971" evidence="1">
    <location>
        <begin position="25"/>
        <end position="178"/>
    </location>
</feature>
<sequence>MPLRIKVLTCTLLVPLTLKYLALSNYCLQSIDYKLAKHGNNIHVAIAMSLWPCLCISRNTPLQIETSGKGNDTWWWSLECFRSTVMLEQASNCYYLSAKPLILRKYGFHLILSDDLYKKCKKTRGATPHHLYHLIQWCNKTKQQGSFPLTPEILHLLKQKLKEVDQMIIKRHKCISCE</sequence>
<accession>A0AA36E9P0</accession>
<proteinExistence type="predicted"/>
<name>A0AA36E9P0_LACSI</name>
<keyword evidence="3" id="KW-1185">Reference proteome</keyword>
<dbReference type="Proteomes" id="UP001177003">
    <property type="component" value="Chromosome 5"/>
</dbReference>
<gene>
    <name evidence="2" type="ORF">LSALG_LOCUS27637</name>
</gene>
<protein>
    <submittedName>
        <fullName evidence="2">Uncharacterized protein</fullName>
    </submittedName>
</protein>
<dbReference type="EMBL" id="OX465081">
    <property type="protein sequence ID" value="CAI9288324.1"/>
    <property type="molecule type" value="Genomic_DNA"/>
</dbReference>
<evidence type="ECO:0000313" key="3">
    <source>
        <dbReference type="Proteomes" id="UP001177003"/>
    </source>
</evidence>
<organism evidence="2 3">
    <name type="scientific">Lactuca saligna</name>
    <name type="common">Willowleaf lettuce</name>
    <dbReference type="NCBI Taxonomy" id="75948"/>
    <lineage>
        <taxon>Eukaryota</taxon>
        <taxon>Viridiplantae</taxon>
        <taxon>Streptophyta</taxon>
        <taxon>Embryophyta</taxon>
        <taxon>Tracheophyta</taxon>
        <taxon>Spermatophyta</taxon>
        <taxon>Magnoliopsida</taxon>
        <taxon>eudicotyledons</taxon>
        <taxon>Gunneridae</taxon>
        <taxon>Pentapetalae</taxon>
        <taxon>asterids</taxon>
        <taxon>campanulids</taxon>
        <taxon>Asterales</taxon>
        <taxon>Asteraceae</taxon>
        <taxon>Cichorioideae</taxon>
        <taxon>Cichorieae</taxon>
        <taxon>Lactucinae</taxon>
        <taxon>Lactuca</taxon>
    </lineage>
</organism>
<evidence type="ECO:0000256" key="1">
    <source>
        <dbReference type="SAM" id="SignalP"/>
    </source>
</evidence>
<evidence type="ECO:0000313" key="2">
    <source>
        <dbReference type="EMBL" id="CAI9288324.1"/>
    </source>
</evidence>
<dbReference type="AlphaFoldDB" id="A0AA36E9P0"/>
<keyword evidence="1" id="KW-0732">Signal</keyword>
<feature type="signal peptide" evidence="1">
    <location>
        <begin position="1"/>
        <end position="24"/>
    </location>
</feature>